<evidence type="ECO:0000313" key="3">
    <source>
        <dbReference type="Proteomes" id="UP000661507"/>
    </source>
</evidence>
<organism evidence="2 3">
    <name type="scientific">Neoroseomonas lacus</name>
    <dbReference type="NCBI Taxonomy" id="287609"/>
    <lineage>
        <taxon>Bacteria</taxon>
        <taxon>Pseudomonadati</taxon>
        <taxon>Pseudomonadota</taxon>
        <taxon>Alphaproteobacteria</taxon>
        <taxon>Acetobacterales</taxon>
        <taxon>Acetobacteraceae</taxon>
        <taxon>Neoroseomonas</taxon>
    </lineage>
</organism>
<proteinExistence type="predicted"/>
<keyword evidence="3" id="KW-1185">Reference proteome</keyword>
<protein>
    <recommendedName>
        <fullName evidence="1">HTH-like domain-containing protein</fullName>
    </recommendedName>
</protein>
<sequence>MTGKRTRYSAEFKAKVALEALRGELTAAQLSAKHGIHQTMVGEWKRQATEGLAAVFSAKSVAVETAKASGVFGEVRGGGDGKGGRGGCRKAAREDRAVAGGTGPFFGQGVRSMSIERRRQMVEPEHPRLSIVRQCELASISRSGMYHRRVGETALNLTRMRLVDAQFLETPWYGSRQMVRHLRREGYGVWRKRVRRLMARMGLAPI</sequence>
<evidence type="ECO:0000259" key="1">
    <source>
        <dbReference type="Pfam" id="PF13276"/>
    </source>
</evidence>
<dbReference type="Pfam" id="PF13276">
    <property type="entry name" value="HTH_21"/>
    <property type="match status" value="1"/>
</dbReference>
<dbReference type="GO" id="GO:0004803">
    <property type="term" value="F:transposase activity"/>
    <property type="evidence" value="ECO:0007669"/>
    <property type="project" value="InterPro"/>
</dbReference>
<dbReference type="GO" id="GO:0006313">
    <property type="term" value="P:DNA transposition"/>
    <property type="evidence" value="ECO:0007669"/>
    <property type="project" value="InterPro"/>
</dbReference>
<dbReference type="Gene3D" id="1.10.10.10">
    <property type="entry name" value="Winged helix-like DNA-binding domain superfamily/Winged helix DNA-binding domain"/>
    <property type="match status" value="1"/>
</dbReference>
<gene>
    <name evidence="2" type="ORF">GCM10011320_48930</name>
</gene>
<dbReference type="InterPro" id="IPR002514">
    <property type="entry name" value="Transposase_8"/>
</dbReference>
<reference evidence="2" key="1">
    <citation type="journal article" date="2014" name="Int. J. Syst. Evol. Microbiol.">
        <title>Complete genome sequence of Corynebacterium casei LMG S-19264T (=DSM 44701T), isolated from a smear-ripened cheese.</title>
        <authorList>
            <consortium name="US DOE Joint Genome Institute (JGI-PGF)"/>
            <person name="Walter F."/>
            <person name="Albersmeier A."/>
            <person name="Kalinowski J."/>
            <person name="Ruckert C."/>
        </authorList>
    </citation>
    <scope>NUCLEOTIDE SEQUENCE</scope>
    <source>
        <strain evidence="2">CGMCC 1.3617</strain>
    </source>
</reference>
<dbReference type="Proteomes" id="UP000661507">
    <property type="component" value="Unassembled WGS sequence"/>
</dbReference>
<dbReference type="InterPro" id="IPR025948">
    <property type="entry name" value="HTH-like_dom"/>
</dbReference>
<dbReference type="InterPro" id="IPR010921">
    <property type="entry name" value="Trp_repressor/repl_initiator"/>
</dbReference>
<feature type="domain" description="HTH-like" evidence="1">
    <location>
        <begin position="160"/>
        <end position="204"/>
    </location>
</feature>
<dbReference type="EMBL" id="BMKW01000014">
    <property type="protein sequence ID" value="GGJ35388.1"/>
    <property type="molecule type" value="Genomic_DNA"/>
</dbReference>
<evidence type="ECO:0000313" key="2">
    <source>
        <dbReference type="EMBL" id="GGJ35388.1"/>
    </source>
</evidence>
<name>A0A917NWA0_9PROT</name>
<dbReference type="InterPro" id="IPR036388">
    <property type="entry name" value="WH-like_DNA-bd_sf"/>
</dbReference>
<dbReference type="GO" id="GO:0043565">
    <property type="term" value="F:sequence-specific DNA binding"/>
    <property type="evidence" value="ECO:0007669"/>
    <property type="project" value="InterPro"/>
</dbReference>
<dbReference type="Pfam" id="PF01527">
    <property type="entry name" value="HTH_Tnp_1"/>
    <property type="match status" value="1"/>
</dbReference>
<accession>A0A917NWA0</accession>
<reference evidence="2" key="2">
    <citation type="submission" date="2020-09" db="EMBL/GenBank/DDBJ databases">
        <authorList>
            <person name="Sun Q."/>
            <person name="Zhou Y."/>
        </authorList>
    </citation>
    <scope>NUCLEOTIDE SEQUENCE</scope>
    <source>
        <strain evidence="2">CGMCC 1.3617</strain>
    </source>
</reference>
<comment type="caution">
    <text evidence="2">The sequence shown here is derived from an EMBL/GenBank/DDBJ whole genome shotgun (WGS) entry which is preliminary data.</text>
</comment>
<dbReference type="AlphaFoldDB" id="A0A917NWA0"/>
<dbReference type="SUPFAM" id="SSF48295">
    <property type="entry name" value="TrpR-like"/>
    <property type="match status" value="1"/>
</dbReference>